<keyword evidence="2" id="KW-1133">Transmembrane helix</keyword>
<feature type="compositionally biased region" description="Basic and acidic residues" evidence="1">
    <location>
        <begin position="316"/>
        <end position="329"/>
    </location>
</feature>
<evidence type="ECO:0000313" key="4">
    <source>
        <dbReference type="Proteomes" id="UP000092993"/>
    </source>
</evidence>
<proteinExistence type="predicted"/>
<evidence type="ECO:0000313" key="3">
    <source>
        <dbReference type="EMBL" id="OBZ74586.1"/>
    </source>
</evidence>
<sequence>MAIALDRAELVSLFLESLLVGSFFVLYGIAVWILMFRSETRKRTTLNRMLFAIASTMFILTVAHLGIDLHRAIEGFIVFSHTPEGAIGFFLTLSDPTHVGKNVIYSTQTLVGDGFVVYRLYVVWNRNLKIIIFPIMLLVADGVAAYAACYEFSVSGTDPTKLGDIFVTSIKPWLTSAFVLSLCTNVVSTSLIAGRIWYSNRRLARYHSSLGSSNWRVIEILIQSAVLYSASLIALLTTYLANSNAQYICLDATQPIIAIAFTLIIIRVGISTKDFPSHPPSSNSRISASVSAQHEYPLRPVPVAITVSVARHQERSSFDQYGRDGKADDAESGSSLVKPTGRVRVQREDASELPL</sequence>
<organism evidence="3 4">
    <name type="scientific">Grifola frondosa</name>
    <name type="common">Maitake</name>
    <name type="synonym">Polyporus frondosus</name>
    <dbReference type="NCBI Taxonomy" id="5627"/>
    <lineage>
        <taxon>Eukaryota</taxon>
        <taxon>Fungi</taxon>
        <taxon>Dikarya</taxon>
        <taxon>Basidiomycota</taxon>
        <taxon>Agaricomycotina</taxon>
        <taxon>Agaricomycetes</taxon>
        <taxon>Polyporales</taxon>
        <taxon>Grifolaceae</taxon>
        <taxon>Grifola</taxon>
    </lineage>
</organism>
<feature type="transmembrane region" description="Helical" evidence="2">
    <location>
        <begin position="131"/>
        <end position="153"/>
    </location>
</feature>
<keyword evidence="4" id="KW-1185">Reference proteome</keyword>
<dbReference type="AlphaFoldDB" id="A0A1C7MDY4"/>
<protein>
    <submittedName>
        <fullName evidence="3">Uncharacterized protein</fullName>
    </submittedName>
</protein>
<feature type="transmembrane region" description="Helical" evidence="2">
    <location>
        <begin position="48"/>
        <end position="67"/>
    </location>
</feature>
<comment type="caution">
    <text evidence="3">The sequence shown here is derived from an EMBL/GenBank/DDBJ whole genome shotgun (WGS) entry which is preliminary data.</text>
</comment>
<dbReference type="Proteomes" id="UP000092993">
    <property type="component" value="Unassembled WGS sequence"/>
</dbReference>
<accession>A0A1C7MDY4</accession>
<feature type="transmembrane region" description="Helical" evidence="2">
    <location>
        <begin position="218"/>
        <end position="240"/>
    </location>
</feature>
<name>A0A1C7MDY4_GRIFR</name>
<evidence type="ECO:0000256" key="2">
    <source>
        <dbReference type="SAM" id="Phobius"/>
    </source>
</evidence>
<keyword evidence="2" id="KW-0472">Membrane</keyword>
<dbReference type="OMA" id="NIVPWIT"/>
<feature type="transmembrane region" description="Helical" evidence="2">
    <location>
        <begin position="252"/>
        <end position="270"/>
    </location>
</feature>
<dbReference type="STRING" id="5627.A0A1C7MDY4"/>
<feature type="transmembrane region" description="Helical" evidence="2">
    <location>
        <begin position="173"/>
        <end position="198"/>
    </location>
</feature>
<gene>
    <name evidence="3" type="ORF">A0H81_05090</name>
</gene>
<evidence type="ECO:0000256" key="1">
    <source>
        <dbReference type="SAM" id="MobiDB-lite"/>
    </source>
</evidence>
<dbReference type="OrthoDB" id="3354175at2759"/>
<feature type="region of interest" description="Disordered" evidence="1">
    <location>
        <begin position="316"/>
        <end position="355"/>
    </location>
</feature>
<feature type="transmembrane region" description="Helical" evidence="2">
    <location>
        <begin position="103"/>
        <end position="124"/>
    </location>
</feature>
<reference evidence="3 4" key="1">
    <citation type="submission" date="2016-03" db="EMBL/GenBank/DDBJ databases">
        <title>Whole genome sequencing of Grifola frondosa 9006-11.</title>
        <authorList>
            <person name="Min B."/>
            <person name="Park H."/>
            <person name="Kim J.-G."/>
            <person name="Cho H."/>
            <person name="Oh Y.-L."/>
            <person name="Kong W.-S."/>
            <person name="Choi I.-G."/>
        </authorList>
    </citation>
    <scope>NUCLEOTIDE SEQUENCE [LARGE SCALE GENOMIC DNA]</scope>
    <source>
        <strain evidence="3 4">9006-11</strain>
    </source>
</reference>
<feature type="transmembrane region" description="Helical" evidence="2">
    <location>
        <begin position="12"/>
        <end position="36"/>
    </location>
</feature>
<feature type="compositionally biased region" description="Basic and acidic residues" evidence="1">
    <location>
        <begin position="345"/>
        <end position="355"/>
    </location>
</feature>
<dbReference type="EMBL" id="LUGG01000005">
    <property type="protein sequence ID" value="OBZ74586.1"/>
    <property type="molecule type" value="Genomic_DNA"/>
</dbReference>
<keyword evidence="2" id="KW-0812">Transmembrane</keyword>